<feature type="domain" description="TERF2-interacting telomeric protein 1 Myb" evidence="10">
    <location>
        <begin position="117"/>
        <end position="176"/>
    </location>
</feature>
<evidence type="ECO:0000259" key="10">
    <source>
        <dbReference type="Pfam" id="PF08914"/>
    </source>
</evidence>
<dbReference type="InterPro" id="IPR039595">
    <property type="entry name" value="TE2IP/Rap1"/>
</dbReference>
<keyword evidence="7 8" id="KW-0539">Nucleus</keyword>
<dbReference type="Pfam" id="PF11626">
    <property type="entry name" value="Rap1_C"/>
    <property type="match status" value="1"/>
</dbReference>
<evidence type="ECO:0000256" key="8">
    <source>
        <dbReference type="RuleBase" id="RU367107"/>
    </source>
</evidence>
<reference evidence="14" key="1">
    <citation type="journal article" date="2017" name="Genome Biol.">
        <title>Comparative genomics reveals high biological diversity and specific adaptations in the industrially and medically important fungal genus Aspergillus.</title>
        <authorList>
            <person name="de Vries R.P."/>
            <person name="Riley R."/>
            <person name="Wiebenga A."/>
            <person name="Aguilar-Osorio G."/>
            <person name="Amillis S."/>
            <person name="Uchima C.A."/>
            <person name="Anderluh G."/>
            <person name="Asadollahi M."/>
            <person name="Askin M."/>
            <person name="Barry K."/>
            <person name="Battaglia E."/>
            <person name="Bayram O."/>
            <person name="Benocci T."/>
            <person name="Braus-Stromeyer S.A."/>
            <person name="Caldana C."/>
            <person name="Canovas D."/>
            <person name="Cerqueira G.C."/>
            <person name="Chen F."/>
            <person name="Chen W."/>
            <person name="Choi C."/>
            <person name="Clum A."/>
            <person name="Dos Santos R.A."/>
            <person name="Damasio A.R."/>
            <person name="Diallinas G."/>
            <person name="Emri T."/>
            <person name="Fekete E."/>
            <person name="Flipphi M."/>
            <person name="Freyberg S."/>
            <person name="Gallo A."/>
            <person name="Gournas C."/>
            <person name="Habgood R."/>
            <person name="Hainaut M."/>
            <person name="Harispe M.L."/>
            <person name="Henrissat B."/>
            <person name="Hilden K.S."/>
            <person name="Hope R."/>
            <person name="Hossain A."/>
            <person name="Karabika E."/>
            <person name="Karaffa L."/>
            <person name="Karanyi Z."/>
            <person name="Krasevec N."/>
            <person name="Kuo A."/>
            <person name="Kusch H."/>
            <person name="LaButti K."/>
            <person name="Lagendijk E.L."/>
            <person name="Lapidus A."/>
            <person name="Levasseur A."/>
            <person name="Lindquist E."/>
            <person name="Lipzen A."/>
            <person name="Logrieco A.F."/>
            <person name="MacCabe A."/>
            <person name="Maekelae M.R."/>
            <person name="Malavazi I."/>
            <person name="Melin P."/>
            <person name="Meyer V."/>
            <person name="Mielnichuk N."/>
            <person name="Miskei M."/>
            <person name="Molnar A.P."/>
            <person name="Mule G."/>
            <person name="Ngan C.Y."/>
            <person name="Orejas M."/>
            <person name="Orosz E."/>
            <person name="Ouedraogo J.P."/>
            <person name="Overkamp K.M."/>
            <person name="Park H.-S."/>
            <person name="Perrone G."/>
            <person name="Piumi F."/>
            <person name="Punt P.J."/>
            <person name="Ram A.F."/>
            <person name="Ramon A."/>
            <person name="Rauscher S."/>
            <person name="Record E."/>
            <person name="Riano-Pachon D.M."/>
            <person name="Robert V."/>
            <person name="Roehrig J."/>
            <person name="Ruller R."/>
            <person name="Salamov A."/>
            <person name="Salih N.S."/>
            <person name="Samson R.A."/>
            <person name="Sandor E."/>
            <person name="Sanguinetti M."/>
            <person name="Schuetze T."/>
            <person name="Sepcic K."/>
            <person name="Shelest E."/>
            <person name="Sherlock G."/>
            <person name="Sophianopoulou V."/>
            <person name="Squina F.M."/>
            <person name="Sun H."/>
            <person name="Susca A."/>
            <person name="Todd R.B."/>
            <person name="Tsang A."/>
            <person name="Unkles S.E."/>
            <person name="van de Wiele N."/>
            <person name="van Rossen-Uffink D."/>
            <person name="Oliveira J.V."/>
            <person name="Vesth T.C."/>
            <person name="Visser J."/>
            <person name="Yu J.-H."/>
            <person name="Zhou M."/>
            <person name="Andersen M.R."/>
            <person name="Archer D.B."/>
            <person name="Baker S.E."/>
            <person name="Benoit I."/>
            <person name="Brakhage A.A."/>
            <person name="Braus G.H."/>
            <person name="Fischer R."/>
            <person name="Frisvad J.C."/>
            <person name="Goldman G.H."/>
            <person name="Houbraken J."/>
            <person name="Oakley B."/>
            <person name="Pocsi I."/>
            <person name="Scazzocchio C."/>
            <person name="Seiboth B."/>
            <person name="vanKuyk P.A."/>
            <person name="Wortman J."/>
            <person name="Dyer P.S."/>
            <person name="Grigoriev I.V."/>
        </authorList>
    </citation>
    <scope>NUCLEOTIDE SEQUENCE [LARGE SCALE GENOMIC DNA]</scope>
    <source>
        <strain evidence="14">CBS 106.47</strain>
    </source>
</reference>
<evidence type="ECO:0000313" key="13">
    <source>
        <dbReference type="EMBL" id="OJZ80898.1"/>
    </source>
</evidence>
<dbReference type="InterPro" id="IPR015010">
    <property type="entry name" value="TERF2IP_Myb"/>
</dbReference>
<dbReference type="InterPro" id="IPR009057">
    <property type="entry name" value="Homeodomain-like_sf"/>
</dbReference>
<evidence type="ECO:0000256" key="3">
    <source>
        <dbReference type="ARBA" id="ARBA00022895"/>
    </source>
</evidence>
<evidence type="ECO:0000256" key="2">
    <source>
        <dbReference type="ARBA" id="ARBA00022454"/>
    </source>
</evidence>
<dbReference type="PANTHER" id="PTHR16466:SF6">
    <property type="entry name" value="TELOMERIC REPEAT-BINDING FACTOR 2-INTERACTING PROTEIN 1"/>
    <property type="match status" value="1"/>
</dbReference>
<dbReference type="CDD" id="cd11653">
    <property type="entry name" value="rap1_RCT"/>
    <property type="match status" value="1"/>
</dbReference>
<dbReference type="InterPro" id="IPR001357">
    <property type="entry name" value="BRCT_dom"/>
</dbReference>
<comment type="similarity">
    <text evidence="1 8">Belongs to the RAP1 family.</text>
</comment>
<gene>
    <name evidence="13" type="ORF">ASPFODRAFT_199706</name>
</gene>
<keyword evidence="3 8" id="KW-0779">Telomere</keyword>
<feature type="domain" description="BRCT" evidence="12">
    <location>
        <begin position="19"/>
        <end position="94"/>
    </location>
</feature>
<dbReference type="GO" id="GO:0042162">
    <property type="term" value="F:telomeric DNA binding"/>
    <property type="evidence" value="ECO:0007669"/>
    <property type="project" value="TreeGrafter"/>
</dbReference>
<dbReference type="Proteomes" id="UP000184063">
    <property type="component" value="Unassembled WGS sequence"/>
</dbReference>
<evidence type="ECO:0000256" key="6">
    <source>
        <dbReference type="ARBA" id="ARBA00023163"/>
    </source>
</evidence>
<dbReference type="AlphaFoldDB" id="A0A1M3T2C6"/>
<proteinExistence type="inferred from homology"/>
<dbReference type="InterPro" id="IPR038104">
    <property type="entry name" value="Rap1_C_sf"/>
</dbReference>
<feature type="compositionally biased region" description="Low complexity" evidence="9">
    <location>
        <begin position="311"/>
        <end position="321"/>
    </location>
</feature>
<feature type="compositionally biased region" description="Basic and acidic residues" evidence="9">
    <location>
        <begin position="286"/>
        <end position="305"/>
    </location>
</feature>
<comment type="subcellular location">
    <subcellularLocation>
        <location evidence="8">Nucleus</location>
    </subcellularLocation>
    <subcellularLocation>
        <location evidence="8">Chromosome</location>
        <location evidence="8">Telomere</location>
    </subcellularLocation>
</comment>
<dbReference type="GO" id="GO:0031848">
    <property type="term" value="P:protection from non-homologous end joining at telomere"/>
    <property type="evidence" value="ECO:0007669"/>
    <property type="project" value="TreeGrafter"/>
</dbReference>
<evidence type="ECO:0000256" key="1">
    <source>
        <dbReference type="ARBA" id="ARBA00010467"/>
    </source>
</evidence>
<dbReference type="Gene3D" id="1.10.10.2170">
    <property type="match status" value="1"/>
</dbReference>
<evidence type="ECO:0000259" key="12">
    <source>
        <dbReference type="Pfam" id="PF16589"/>
    </source>
</evidence>
<dbReference type="Pfam" id="PF08914">
    <property type="entry name" value="Myb_Rap1"/>
    <property type="match status" value="1"/>
</dbReference>
<feature type="compositionally biased region" description="Polar residues" evidence="9">
    <location>
        <begin position="181"/>
        <end position="198"/>
    </location>
</feature>
<comment type="function">
    <text evidence="8">Involved in the regulation of telomere length, clustering and has a specific role in telomere position effect (TPE).</text>
</comment>
<evidence type="ECO:0000256" key="7">
    <source>
        <dbReference type="ARBA" id="ARBA00023242"/>
    </source>
</evidence>
<dbReference type="InterPro" id="IPR021661">
    <property type="entry name" value="Rap1_C"/>
</dbReference>
<name>A0A1M3T2C6_ASPLC</name>
<sequence>MTETSTTGNSGVSGEATTPLFQGKHFWLSHNIPQRRWFKELIEKNGGTIRLLEKDADIRLVDHKRKNLPSDTYSFKYVEDSHRRGQLQNLEDYRAGPSEARPVGATNIPTRGHKIPYTLEDDQLLWDWMQPHERNPKASIRGNKIYQELAEKHPRHTYQSYRDRYLKRLKGHPRPGGMPESTEQSAPNEPSNLATRAVQSEPRGGTTPGAASTAIQTNDKKRKRASEDTPEEGNLDNSNKPSLKKRATEVNINLPDPFISEPQTKVAAVSHSATASNGQRPSPGAKEARERGATLESEAPAKEPHQPSQPDPLFLGFPFLPSDDEPEEEDMEQDIDAWIDERLRTGKAQHEEQIHQALRCTSMDPELADRVLAILVEGKPIPDDMPGVWTPEDDKCIEGNESRGIQRVMEKHGTEAFNNRWEYLSMVREAGLLDTL</sequence>
<dbReference type="SUPFAM" id="SSF46689">
    <property type="entry name" value="Homeodomain-like"/>
    <property type="match status" value="1"/>
</dbReference>
<evidence type="ECO:0000259" key="11">
    <source>
        <dbReference type="Pfam" id="PF11626"/>
    </source>
</evidence>
<feature type="region of interest" description="Disordered" evidence="9">
    <location>
        <begin position="168"/>
        <end position="330"/>
    </location>
</feature>
<dbReference type="Gene3D" id="1.10.10.60">
    <property type="entry name" value="Homeodomain-like"/>
    <property type="match status" value="1"/>
</dbReference>
<protein>
    <recommendedName>
        <fullName evidence="8">DNA-binding protein RAP1</fullName>
    </recommendedName>
</protein>
<keyword evidence="6" id="KW-0804">Transcription</keyword>
<dbReference type="CDD" id="cd11655">
    <property type="entry name" value="rap1_myb-like"/>
    <property type="match status" value="1"/>
</dbReference>
<keyword evidence="4" id="KW-0805">Transcription regulation</keyword>
<dbReference type="Pfam" id="PF16589">
    <property type="entry name" value="BRCT_2"/>
    <property type="match status" value="1"/>
</dbReference>
<organism evidence="13 14">
    <name type="scientific">Aspergillus luchuensis (strain CBS 106.47)</name>
    <dbReference type="NCBI Taxonomy" id="1137211"/>
    <lineage>
        <taxon>Eukaryota</taxon>
        <taxon>Fungi</taxon>
        <taxon>Dikarya</taxon>
        <taxon>Ascomycota</taxon>
        <taxon>Pezizomycotina</taxon>
        <taxon>Eurotiomycetes</taxon>
        <taxon>Eurotiomycetidae</taxon>
        <taxon>Eurotiales</taxon>
        <taxon>Aspergillaceae</taxon>
        <taxon>Aspergillus</taxon>
        <taxon>Aspergillus subgen. Circumdati</taxon>
    </lineage>
</organism>
<evidence type="ECO:0000313" key="14">
    <source>
        <dbReference type="Proteomes" id="UP000184063"/>
    </source>
</evidence>
<dbReference type="PANTHER" id="PTHR16466">
    <property type="entry name" value="TELOMERE REPEAT-BINDING FACTOR 2-INTERACTING PROTEIN 1"/>
    <property type="match status" value="1"/>
</dbReference>
<feature type="compositionally biased region" description="Polar residues" evidence="9">
    <location>
        <begin position="271"/>
        <end position="280"/>
    </location>
</feature>
<comment type="subunit">
    <text evidence="8">Homodimer.</text>
</comment>
<evidence type="ECO:0000256" key="9">
    <source>
        <dbReference type="SAM" id="MobiDB-lite"/>
    </source>
</evidence>
<accession>A0A1M3T2C6</accession>
<dbReference type="GO" id="GO:0070187">
    <property type="term" value="C:shelterin complex"/>
    <property type="evidence" value="ECO:0007669"/>
    <property type="project" value="TreeGrafter"/>
</dbReference>
<keyword evidence="2 8" id="KW-0158">Chromosome</keyword>
<evidence type="ECO:0000256" key="4">
    <source>
        <dbReference type="ARBA" id="ARBA00023015"/>
    </source>
</evidence>
<dbReference type="VEuPathDB" id="FungiDB:ASPFODRAFT_199706"/>
<dbReference type="EMBL" id="KV878252">
    <property type="protein sequence ID" value="OJZ80898.1"/>
    <property type="molecule type" value="Genomic_DNA"/>
</dbReference>
<dbReference type="OrthoDB" id="435460at2759"/>
<keyword evidence="5" id="KW-0010">Activator</keyword>
<feature type="domain" description="TRF2-interacting telomeric protein/Rap1 C-terminal" evidence="11">
    <location>
        <begin position="351"/>
        <end position="424"/>
    </location>
</feature>
<dbReference type="GO" id="GO:0010833">
    <property type="term" value="P:telomere maintenance via telomere lengthening"/>
    <property type="evidence" value="ECO:0007669"/>
    <property type="project" value="UniProtKB-UniRule"/>
</dbReference>
<evidence type="ECO:0000256" key="5">
    <source>
        <dbReference type="ARBA" id="ARBA00023159"/>
    </source>
</evidence>